<reference evidence="1" key="1">
    <citation type="submission" date="2020-07" db="EMBL/GenBank/DDBJ databases">
        <title>Huge and variable diversity of episymbiotic CPR bacteria and DPANN archaea in groundwater ecosystems.</title>
        <authorList>
            <person name="He C.Y."/>
            <person name="Keren R."/>
            <person name="Whittaker M."/>
            <person name="Farag I.F."/>
            <person name="Doudna J."/>
            <person name="Cate J.H.D."/>
            <person name="Banfield J.F."/>
        </authorList>
    </citation>
    <scope>NUCLEOTIDE SEQUENCE</scope>
    <source>
        <strain evidence="1">NC_groundwater_1586_Pr3_B-0.1um_66_15</strain>
    </source>
</reference>
<evidence type="ECO:0000313" key="1">
    <source>
        <dbReference type="EMBL" id="MBI4924145.1"/>
    </source>
</evidence>
<gene>
    <name evidence="1" type="ORF">HY834_20610</name>
</gene>
<dbReference type="EMBL" id="JACRAF010000069">
    <property type="protein sequence ID" value="MBI4924145.1"/>
    <property type="molecule type" value="Genomic_DNA"/>
</dbReference>
<sequence>MSSTQTLIENKIERWAPLGFERLEDGTAIVGRVPHLGSLAWLHQVYAPLSKEAIDQKVAAFPRLGWFPYPEFLLELNGCHLFSRALWLLGIRTSYRREPTIHLPWDVQNTNWNHMKVGLDHDALLIGGGTFRDREVFYLQDRSGTVQAIDEQSEKWLFRWNSVSELLVSEIDRLLPQFDLDGRAGPDCPSSDFG</sequence>
<organism evidence="1 2">
    <name type="scientific">Devosia nanyangense</name>
    <dbReference type="NCBI Taxonomy" id="1228055"/>
    <lineage>
        <taxon>Bacteria</taxon>
        <taxon>Pseudomonadati</taxon>
        <taxon>Pseudomonadota</taxon>
        <taxon>Alphaproteobacteria</taxon>
        <taxon>Hyphomicrobiales</taxon>
        <taxon>Devosiaceae</taxon>
        <taxon>Devosia</taxon>
    </lineage>
</organism>
<name>A0A933L868_9HYPH</name>
<accession>A0A933L868</accession>
<proteinExistence type="predicted"/>
<dbReference type="Proteomes" id="UP000782610">
    <property type="component" value="Unassembled WGS sequence"/>
</dbReference>
<evidence type="ECO:0008006" key="3">
    <source>
        <dbReference type="Google" id="ProtNLM"/>
    </source>
</evidence>
<comment type="caution">
    <text evidence="1">The sequence shown here is derived from an EMBL/GenBank/DDBJ whole genome shotgun (WGS) entry which is preliminary data.</text>
</comment>
<dbReference type="AlphaFoldDB" id="A0A933L868"/>
<evidence type="ECO:0000313" key="2">
    <source>
        <dbReference type="Proteomes" id="UP000782610"/>
    </source>
</evidence>
<protein>
    <recommendedName>
        <fullName evidence="3">SMI1/KNR4 family protein</fullName>
    </recommendedName>
</protein>